<comment type="caution">
    <text evidence="2">The sequence shown here is derived from an EMBL/GenBank/DDBJ whole genome shotgun (WGS) entry which is preliminary data.</text>
</comment>
<dbReference type="Proteomes" id="UP000738376">
    <property type="component" value="Unassembled WGS sequence"/>
</dbReference>
<dbReference type="Pfam" id="PF13360">
    <property type="entry name" value="PQQ_2"/>
    <property type="match status" value="1"/>
</dbReference>
<name>A0ABX1LTI4_9CYAN</name>
<dbReference type="PANTHER" id="PTHR34512">
    <property type="entry name" value="CELL SURFACE PROTEIN"/>
    <property type="match status" value="1"/>
</dbReference>
<dbReference type="SMART" id="SM00564">
    <property type="entry name" value="PQQ"/>
    <property type="match status" value="5"/>
</dbReference>
<evidence type="ECO:0000313" key="2">
    <source>
        <dbReference type="EMBL" id="NMF58350.1"/>
    </source>
</evidence>
<gene>
    <name evidence="2" type="ORF">HC246_10035</name>
</gene>
<dbReference type="InterPro" id="IPR015943">
    <property type="entry name" value="WD40/YVTN_repeat-like_dom_sf"/>
</dbReference>
<keyword evidence="3" id="KW-1185">Reference proteome</keyword>
<dbReference type="Gene3D" id="2.130.10.10">
    <property type="entry name" value="YVTN repeat-like/Quinoprotein amine dehydrogenase"/>
    <property type="match status" value="1"/>
</dbReference>
<dbReference type="InterPro" id="IPR002372">
    <property type="entry name" value="PQQ_rpt_dom"/>
</dbReference>
<evidence type="ECO:0000259" key="1">
    <source>
        <dbReference type="Pfam" id="PF13360"/>
    </source>
</evidence>
<sequence length="448" mass="50351">MKVIPSKLKLPYSRKLINFGKYFLISLVLLLGLHLVANANNSEVIIQPEWTANLQASTELITNGKQVFIIENQKYSEESRDYSATLFAIHTASGKVQWQQQLPPHQSLGSRKLILENGIIYASHDNGIVGFDPETGSPKTSLKYVEDMGLGGIRDRLMGIHQDIAVYGDSIPIDESSSNLAGYQTKVFAINKEKPLWSYQLPKTNGLIGISAIQPVVQNGILFLPSFHDTSKGRLEQFTVMDVRSGKVLWTWETSSRDPNALWDADILGDTIYTSIFGFSKTQPLGRIRAIDLQTGKEKWSYVITGKVKAVSDREVLVWQSKDNSGGNFVLLDKETGRFLRRFTVTRAYDSEPQHLTWADGRVYIDDMEIKNVTLGFYGSADNNSWIGAFDDKTGKLVWRTPTLMNSHVYYPPLVIAVADKPDKKRLIFASNFLRKEGSSKIQSFFIP</sequence>
<dbReference type="Gene3D" id="2.40.10.480">
    <property type="match status" value="2"/>
</dbReference>
<evidence type="ECO:0000313" key="3">
    <source>
        <dbReference type="Proteomes" id="UP000738376"/>
    </source>
</evidence>
<accession>A0ABX1LTI4</accession>
<organism evidence="2 3">
    <name type="scientific">Pseudanabaena yagii GIHE-NHR1</name>
    <dbReference type="NCBI Taxonomy" id="2722753"/>
    <lineage>
        <taxon>Bacteria</taxon>
        <taxon>Bacillati</taxon>
        <taxon>Cyanobacteriota</taxon>
        <taxon>Cyanophyceae</taxon>
        <taxon>Pseudanabaenales</taxon>
        <taxon>Pseudanabaenaceae</taxon>
        <taxon>Pseudanabaena</taxon>
        <taxon>Pseudanabaena yagii</taxon>
    </lineage>
</organism>
<protein>
    <submittedName>
        <fullName evidence="2">PQQ-binding-like beta-propeller repeat protein</fullName>
    </submittedName>
</protein>
<dbReference type="PANTHER" id="PTHR34512:SF30">
    <property type="entry name" value="OUTER MEMBRANE PROTEIN ASSEMBLY FACTOR BAMB"/>
    <property type="match status" value="1"/>
</dbReference>
<feature type="domain" description="Pyrrolo-quinoline quinone repeat" evidence="1">
    <location>
        <begin position="80"/>
        <end position="302"/>
    </location>
</feature>
<dbReference type="InterPro" id="IPR018391">
    <property type="entry name" value="PQQ_b-propeller_rpt"/>
</dbReference>
<dbReference type="InterPro" id="IPR011047">
    <property type="entry name" value="Quinoprotein_ADH-like_sf"/>
</dbReference>
<dbReference type="SUPFAM" id="SSF50998">
    <property type="entry name" value="Quinoprotein alcohol dehydrogenase-like"/>
    <property type="match status" value="1"/>
</dbReference>
<dbReference type="RefSeq" id="WP_169363267.1">
    <property type="nucleotide sequence ID" value="NZ_JAAVJL010000001.1"/>
</dbReference>
<dbReference type="EMBL" id="JAAVJL010000001">
    <property type="protein sequence ID" value="NMF58350.1"/>
    <property type="molecule type" value="Genomic_DNA"/>
</dbReference>
<reference evidence="2 3" key="1">
    <citation type="submission" date="2020-03" db="EMBL/GenBank/DDBJ databases">
        <title>Draft Genome Sequence of 2-Methylisoborneol Producing Pseudanabaena yagii Strain GIHE-NHR1 Isolated from North Han River in South Korea.</title>
        <authorList>
            <person name="Jeong J."/>
        </authorList>
    </citation>
    <scope>NUCLEOTIDE SEQUENCE [LARGE SCALE GENOMIC DNA]</scope>
    <source>
        <strain evidence="2 3">GIHE-NHR1</strain>
    </source>
</reference>
<proteinExistence type="predicted"/>